<evidence type="ECO:0000313" key="6">
    <source>
        <dbReference type="EMBL" id="PFG36530.1"/>
    </source>
</evidence>
<organism evidence="6 7">
    <name type="scientific">Flavimobilis soli</name>
    <dbReference type="NCBI Taxonomy" id="442709"/>
    <lineage>
        <taxon>Bacteria</taxon>
        <taxon>Bacillati</taxon>
        <taxon>Actinomycetota</taxon>
        <taxon>Actinomycetes</taxon>
        <taxon>Micrococcales</taxon>
        <taxon>Jonesiaceae</taxon>
        <taxon>Flavimobilis</taxon>
    </lineage>
</organism>
<evidence type="ECO:0000256" key="1">
    <source>
        <dbReference type="ARBA" id="ARBA00023015"/>
    </source>
</evidence>
<dbReference type="InterPro" id="IPR000843">
    <property type="entry name" value="HTH_LacI"/>
</dbReference>
<feature type="domain" description="HTH lacI-type" evidence="4">
    <location>
        <begin position="16"/>
        <end position="70"/>
    </location>
</feature>
<dbReference type="InterPro" id="IPR001387">
    <property type="entry name" value="Cro/C1-type_HTH"/>
</dbReference>
<evidence type="ECO:0000313" key="7">
    <source>
        <dbReference type="Proteomes" id="UP000221394"/>
    </source>
</evidence>
<dbReference type="Proteomes" id="UP000221394">
    <property type="component" value="Unassembled WGS sequence"/>
</dbReference>
<keyword evidence="1" id="KW-0805">Transcription regulation</keyword>
<dbReference type="EMBL" id="PDJH01000001">
    <property type="protein sequence ID" value="PFG36530.1"/>
    <property type="molecule type" value="Genomic_DNA"/>
</dbReference>
<dbReference type="Gene3D" id="3.40.50.2300">
    <property type="match status" value="2"/>
</dbReference>
<dbReference type="GO" id="GO:0000976">
    <property type="term" value="F:transcription cis-regulatory region binding"/>
    <property type="evidence" value="ECO:0007669"/>
    <property type="project" value="TreeGrafter"/>
</dbReference>
<dbReference type="Gene3D" id="1.10.260.40">
    <property type="entry name" value="lambda repressor-like DNA-binding domains"/>
    <property type="match status" value="1"/>
</dbReference>
<dbReference type="SUPFAM" id="SSF47413">
    <property type="entry name" value="lambda repressor-like DNA-binding domains"/>
    <property type="match status" value="1"/>
</dbReference>
<dbReference type="InterPro" id="IPR028082">
    <property type="entry name" value="Peripla_BP_I"/>
</dbReference>
<dbReference type="Pfam" id="PF00356">
    <property type="entry name" value="LacI"/>
    <property type="match status" value="1"/>
</dbReference>
<sequence>MALDEVAARPGASRAPSMADVAERAGVSHQTVSRVLNDHPNVRPETRARVLDAIDELGYRRNSAARALATNRSGIFGVVSTGSALYGPSSTSIGIEVAAREAGYYVSVATVTRFDPSSMRQVVDHFLGQGVEGIIMIAPQVDATRAVVSLAAPVPVVMISSTGIREGMPGHGMIRSVSVDQVAGATAVTEYLIGLGHEQVVHLAGPQDWFDARARVAGWRAAVERAGLAMEDPLPGDWTAERGYSAGRRMVREGLPTAVFAANDQLALGMLRAFWEAGVRVPEDVSVAGFDDATGAAHFIPPLTTVRQDFQALGRLAIDAMRTMLAGREPVVTPLVPTLQVRSSTAPPRS</sequence>
<dbReference type="Pfam" id="PF13377">
    <property type="entry name" value="Peripla_BP_3"/>
    <property type="match status" value="1"/>
</dbReference>
<dbReference type="InterPro" id="IPR010982">
    <property type="entry name" value="Lambda_DNA-bd_dom_sf"/>
</dbReference>
<keyword evidence="2" id="KW-0238">DNA-binding</keyword>
<dbReference type="PANTHER" id="PTHR30146">
    <property type="entry name" value="LACI-RELATED TRANSCRIPTIONAL REPRESSOR"/>
    <property type="match status" value="1"/>
</dbReference>
<protein>
    <submittedName>
        <fullName evidence="6">LacI family transcriptional regulator</fullName>
    </submittedName>
</protein>
<dbReference type="CDD" id="cd01574">
    <property type="entry name" value="PBP1_LacI"/>
    <property type="match status" value="1"/>
</dbReference>
<accession>A0A2A9EE81</accession>
<comment type="caution">
    <text evidence="6">The sequence shown here is derived from an EMBL/GenBank/DDBJ whole genome shotgun (WGS) entry which is preliminary data.</text>
</comment>
<feature type="domain" description="HTH cro/C1-type" evidence="5">
    <location>
        <begin position="17"/>
        <end position="57"/>
    </location>
</feature>
<dbReference type="PROSITE" id="PS00356">
    <property type="entry name" value="HTH_LACI_1"/>
    <property type="match status" value="1"/>
</dbReference>
<keyword evidence="7" id="KW-1185">Reference proteome</keyword>
<proteinExistence type="predicted"/>
<dbReference type="SUPFAM" id="SSF53822">
    <property type="entry name" value="Periplasmic binding protein-like I"/>
    <property type="match status" value="1"/>
</dbReference>
<dbReference type="GO" id="GO:0003700">
    <property type="term" value="F:DNA-binding transcription factor activity"/>
    <property type="evidence" value="ECO:0007669"/>
    <property type="project" value="TreeGrafter"/>
</dbReference>
<dbReference type="SMART" id="SM00354">
    <property type="entry name" value="HTH_LACI"/>
    <property type="match status" value="1"/>
</dbReference>
<dbReference type="RefSeq" id="WP_245854660.1">
    <property type="nucleotide sequence ID" value="NZ_PDJH01000001.1"/>
</dbReference>
<evidence type="ECO:0000256" key="2">
    <source>
        <dbReference type="ARBA" id="ARBA00023125"/>
    </source>
</evidence>
<dbReference type="PROSITE" id="PS50932">
    <property type="entry name" value="HTH_LACI_2"/>
    <property type="match status" value="1"/>
</dbReference>
<gene>
    <name evidence="6" type="ORF">ATL41_1257</name>
</gene>
<dbReference type="PANTHER" id="PTHR30146:SF109">
    <property type="entry name" value="HTH-TYPE TRANSCRIPTIONAL REGULATOR GALS"/>
    <property type="match status" value="1"/>
</dbReference>
<name>A0A2A9EE81_9MICO</name>
<reference evidence="6 7" key="1">
    <citation type="submission" date="2017-10" db="EMBL/GenBank/DDBJ databases">
        <title>Sequencing the genomes of 1000 actinobacteria strains.</title>
        <authorList>
            <person name="Klenk H.-P."/>
        </authorList>
    </citation>
    <scope>NUCLEOTIDE SEQUENCE [LARGE SCALE GENOMIC DNA]</scope>
    <source>
        <strain evidence="6 7">DSM 21574</strain>
    </source>
</reference>
<evidence type="ECO:0000259" key="5">
    <source>
        <dbReference type="PROSITE" id="PS50943"/>
    </source>
</evidence>
<dbReference type="InterPro" id="IPR046335">
    <property type="entry name" value="LacI/GalR-like_sensor"/>
</dbReference>
<dbReference type="PROSITE" id="PS50943">
    <property type="entry name" value="HTH_CROC1"/>
    <property type="match status" value="1"/>
</dbReference>
<dbReference type="CDD" id="cd01392">
    <property type="entry name" value="HTH_LacI"/>
    <property type="match status" value="1"/>
</dbReference>
<evidence type="ECO:0000256" key="3">
    <source>
        <dbReference type="ARBA" id="ARBA00023163"/>
    </source>
</evidence>
<evidence type="ECO:0000259" key="4">
    <source>
        <dbReference type="PROSITE" id="PS50932"/>
    </source>
</evidence>
<keyword evidence="3" id="KW-0804">Transcription</keyword>
<dbReference type="AlphaFoldDB" id="A0A2A9EE81"/>